<dbReference type="Proteomes" id="UP000247602">
    <property type="component" value="Unassembled WGS sequence"/>
</dbReference>
<sequence>MNGTPDAVVVGAGPNGLAAALRLAAAGLSVRVLERGDRAGGGLRTEEHIRPGHWHDICSTVHPMAAAAPFFREFDLASRGVRLVHPEISFAHPLDGGRAALSFPSLERTADGLGADGAGYRRLFAPLLRHADEITDFFLTSAFRRLPVRGAPAIAGFGLQGLPNITWLADRYFETDAGKALVAGAAAHGMLDLTRPLTAALGMFLGMMSHHQGWPLIEGGSQKLADAMVTALEQQGGEVVTGHEVTDLRELAGVPAVLLDTSPGAFVAMAGNQLPEGYRRWVRRYHHGPGVFKIDWVLSEPVPWANADVRRAGTIHVAGTIEETIAGESAPAHGRLADRPYVLAVQPTVVDPTRAPAGGHIFWAYVHVPHGSTVDMTEAIEAQVERFAPGFRDTIVGRHTMHAAEMEHWNPNDVGGDISNGEASLRQMLARPVPRWNTYRTPITGTYLASAATPPGPAVHGHCGDNAARVALRDVFGIRKAPPLRPAPRS</sequence>
<protein>
    <submittedName>
        <fullName evidence="2">FAD-dependent oxidoreductase</fullName>
    </submittedName>
    <submittedName>
        <fullName evidence="1">Phytoene dehydrogenase-like protein</fullName>
    </submittedName>
</protein>
<proteinExistence type="predicted"/>
<dbReference type="InterPro" id="IPR036188">
    <property type="entry name" value="FAD/NAD-bd_sf"/>
</dbReference>
<dbReference type="AlphaFoldDB" id="A0A323V6U3"/>
<dbReference type="RefSeq" id="WP_110553023.1">
    <property type="nucleotide sequence ID" value="NZ_JACIBU010000002.1"/>
</dbReference>
<dbReference type="OrthoDB" id="833207at2"/>
<keyword evidence="3" id="KW-1185">Reference proteome</keyword>
<evidence type="ECO:0000313" key="1">
    <source>
        <dbReference type="EMBL" id="MBB3678518.1"/>
    </source>
</evidence>
<dbReference type="Gene3D" id="3.90.660.50">
    <property type="match status" value="1"/>
</dbReference>
<evidence type="ECO:0000313" key="4">
    <source>
        <dbReference type="Proteomes" id="UP000580718"/>
    </source>
</evidence>
<dbReference type="PANTHER" id="PTHR10668">
    <property type="entry name" value="PHYTOENE DEHYDROGENASE"/>
    <property type="match status" value="1"/>
</dbReference>
<dbReference type="Proteomes" id="UP000580718">
    <property type="component" value="Unassembled WGS sequence"/>
</dbReference>
<name>A0A323V6U3_9ACTN</name>
<reference evidence="2 3" key="1">
    <citation type="submission" date="2018-06" db="EMBL/GenBank/DDBJ databases">
        <title>Draft genome sequence of Modestobacter versicolor CP153-2.</title>
        <authorList>
            <person name="Gundlapally S.R."/>
        </authorList>
    </citation>
    <scope>NUCLEOTIDE SEQUENCE [LARGE SCALE GENOMIC DNA]</scope>
    <source>
        <strain evidence="2 3">CP153-2</strain>
    </source>
</reference>
<accession>A0A323V6U3</accession>
<dbReference type="Pfam" id="PF13450">
    <property type="entry name" value="NAD_binding_8"/>
    <property type="match status" value="1"/>
</dbReference>
<evidence type="ECO:0000313" key="3">
    <source>
        <dbReference type="Proteomes" id="UP000247602"/>
    </source>
</evidence>
<comment type="caution">
    <text evidence="2">The sequence shown here is derived from an EMBL/GenBank/DDBJ whole genome shotgun (WGS) entry which is preliminary data.</text>
</comment>
<dbReference type="EMBL" id="JACIBU010000002">
    <property type="protein sequence ID" value="MBB3678518.1"/>
    <property type="molecule type" value="Genomic_DNA"/>
</dbReference>
<gene>
    <name evidence="2" type="ORF">DMO24_14990</name>
    <name evidence="1" type="ORF">FHX36_004307</name>
</gene>
<dbReference type="PANTHER" id="PTHR10668:SF105">
    <property type="entry name" value="DEHYDROGENASE-RELATED"/>
    <property type="match status" value="1"/>
</dbReference>
<dbReference type="SUPFAM" id="SSF51905">
    <property type="entry name" value="FAD/NAD(P)-binding domain"/>
    <property type="match status" value="1"/>
</dbReference>
<dbReference type="Gene3D" id="3.50.50.60">
    <property type="entry name" value="FAD/NAD(P)-binding domain"/>
    <property type="match status" value="2"/>
</dbReference>
<dbReference type="EMBL" id="QKNV01000171">
    <property type="protein sequence ID" value="PZA20535.1"/>
    <property type="molecule type" value="Genomic_DNA"/>
</dbReference>
<reference evidence="1 4" key="2">
    <citation type="submission" date="2020-08" db="EMBL/GenBank/DDBJ databases">
        <title>Sequencing the genomes of 1000 actinobacteria strains.</title>
        <authorList>
            <person name="Klenk H.-P."/>
        </authorList>
    </citation>
    <scope>NUCLEOTIDE SEQUENCE [LARGE SCALE GENOMIC DNA]</scope>
    <source>
        <strain evidence="1 4">DSM 16678</strain>
    </source>
</reference>
<evidence type="ECO:0000313" key="2">
    <source>
        <dbReference type="EMBL" id="PZA20535.1"/>
    </source>
</evidence>
<organism evidence="2 3">
    <name type="scientific">Modestobacter versicolor</name>
    <dbReference type="NCBI Taxonomy" id="429133"/>
    <lineage>
        <taxon>Bacteria</taxon>
        <taxon>Bacillati</taxon>
        <taxon>Actinomycetota</taxon>
        <taxon>Actinomycetes</taxon>
        <taxon>Geodermatophilales</taxon>
        <taxon>Geodermatophilaceae</taxon>
        <taxon>Modestobacter</taxon>
    </lineage>
</organism>